<dbReference type="PROSITE" id="PS50088">
    <property type="entry name" value="ANK_REPEAT"/>
    <property type="match status" value="1"/>
</dbReference>
<accession>A0A834GU65</accession>
<keyword evidence="1" id="KW-0040">ANK repeat</keyword>
<feature type="domain" description="PGG" evidence="3">
    <location>
        <begin position="442"/>
        <end position="554"/>
    </location>
</feature>
<dbReference type="InterPro" id="IPR002110">
    <property type="entry name" value="Ankyrin_rpt"/>
</dbReference>
<keyword evidence="2" id="KW-0472">Membrane</keyword>
<feature type="transmembrane region" description="Helical" evidence="2">
    <location>
        <begin position="529"/>
        <end position="553"/>
    </location>
</feature>
<dbReference type="Pfam" id="PF12796">
    <property type="entry name" value="Ank_2"/>
    <property type="match status" value="1"/>
</dbReference>
<evidence type="ECO:0000256" key="1">
    <source>
        <dbReference type="PROSITE-ProRule" id="PRU00023"/>
    </source>
</evidence>
<protein>
    <recommendedName>
        <fullName evidence="3">PGG domain-containing protein</fullName>
    </recommendedName>
</protein>
<dbReference type="InterPro" id="IPR036770">
    <property type="entry name" value="Ankyrin_rpt-contain_sf"/>
</dbReference>
<name>A0A834GU65_RHOSS</name>
<dbReference type="AlphaFoldDB" id="A0A834GU65"/>
<dbReference type="SUPFAM" id="SSF48403">
    <property type="entry name" value="Ankyrin repeat"/>
    <property type="match status" value="1"/>
</dbReference>
<evidence type="ECO:0000259" key="3">
    <source>
        <dbReference type="Pfam" id="PF13962"/>
    </source>
</evidence>
<feature type="transmembrane region" description="Helical" evidence="2">
    <location>
        <begin position="565"/>
        <end position="583"/>
    </location>
</feature>
<dbReference type="Proteomes" id="UP000626092">
    <property type="component" value="Unassembled WGS sequence"/>
</dbReference>
<evidence type="ECO:0000256" key="2">
    <source>
        <dbReference type="SAM" id="Phobius"/>
    </source>
</evidence>
<dbReference type="Gene3D" id="1.25.40.20">
    <property type="entry name" value="Ankyrin repeat-containing domain"/>
    <property type="match status" value="2"/>
</dbReference>
<proteinExistence type="predicted"/>
<dbReference type="GO" id="GO:0016020">
    <property type="term" value="C:membrane"/>
    <property type="evidence" value="ECO:0007669"/>
    <property type="project" value="TreeGrafter"/>
</dbReference>
<dbReference type="InterPro" id="IPR026961">
    <property type="entry name" value="PGG_dom"/>
</dbReference>
<feature type="repeat" description="ANK" evidence="1">
    <location>
        <begin position="332"/>
        <end position="364"/>
    </location>
</feature>
<evidence type="ECO:0000313" key="5">
    <source>
        <dbReference type="Proteomes" id="UP000626092"/>
    </source>
</evidence>
<keyword evidence="5" id="KW-1185">Reference proteome</keyword>
<feature type="transmembrane region" description="Helical" evidence="2">
    <location>
        <begin position="451"/>
        <end position="469"/>
    </location>
</feature>
<keyword evidence="2" id="KW-1133">Transmembrane helix</keyword>
<dbReference type="Pfam" id="PF13962">
    <property type="entry name" value="PGG"/>
    <property type="match status" value="1"/>
</dbReference>
<dbReference type="PANTHER" id="PTHR24177:SF314">
    <property type="entry name" value="PROTEIN ACCELERATED CELL DEATH 6-LIKE ISOFORM X1"/>
    <property type="match status" value="1"/>
</dbReference>
<reference evidence="4" key="1">
    <citation type="submission" date="2019-11" db="EMBL/GenBank/DDBJ databases">
        <authorList>
            <person name="Liu Y."/>
            <person name="Hou J."/>
            <person name="Li T.-Q."/>
            <person name="Guan C.-H."/>
            <person name="Wu X."/>
            <person name="Wu H.-Z."/>
            <person name="Ling F."/>
            <person name="Zhang R."/>
            <person name="Shi X.-G."/>
            <person name="Ren J.-P."/>
            <person name="Chen E.-F."/>
            <person name="Sun J.-M."/>
        </authorList>
    </citation>
    <scope>NUCLEOTIDE SEQUENCE</scope>
    <source>
        <strain evidence="4">Adult_tree_wgs_1</strain>
        <tissue evidence="4">Leaves</tissue>
    </source>
</reference>
<dbReference type="PANTHER" id="PTHR24177">
    <property type="entry name" value="CASKIN"/>
    <property type="match status" value="1"/>
</dbReference>
<keyword evidence="2" id="KW-0812">Transmembrane</keyword>
<sequence>MASTSNIGIDERNKELYKALMIEDKERVLELCQQFEDGPFHVVTIHDDTVLHVATYSRQADLVLQLLEMVTDDQLDKLTFQNKIGNTILHEASTSDILVEAAKKMLIKAPGLLYKRNQFDVTPLYRSVCYGKIEMFEFLHNEIQRLKHEGDVEANSEDYYQQKNKTTILHTAVVIESFDLALLIANKYEFLINKKDKDDMTALQLLSCNSSAFESKGGGWAKRLVCSSYWGVPLWQEKWKQNQRYESALSLAKFLIKKDTSWIATKAVEDRDQTKYHQYGRVDSFSSSSSPEQKIEKQATTPLLLATKFGCVEIVKEILSEYPWAVEYIDHDGRTILHIAIKYREMQILEIVAQMGVPMQRLARKVDRYNNTILHMVGEKTDDPVVPVVQSPAFQLRDNLVLFERVREICPSHLLNTINIYKKTAQQLFDAENQNLHEKAIEWLKRTAENSSLVAVLIATVAFAAAYTIPGGPNQSTGLPILLYQPFFVVFTMTDVLSLTFALTSVIIFLRILTSPFRLNDFKQSLPQILMLGVTFLILSVSMMMFAFAATVILMIHNRGQWTKIALYTASCLPVSIFALSYLPLYLSLMKTFKYSLKEVAKIFPHCTSAFVLSCVKSFLPKSSRPNQIKSPVSTCPPKSQACPNLVEMA</sequence>
<dbReference type="OrthoDB" id="1923662at2759"/>
<evidence type="ECO:0000313" key="4">
    <source>
        <dbReference type="EMBL" id="KAF7141169.1"/>
    </source>
</evidence>
<feature type="transmembrane region" description="Helical" evidence="2">
    <location>
        <begin position="481"/>
        <end position="509"/>
    </location>
</feature>
<dbReference type="SMART" id="SM00248">
    <property type="entry name" value="ANK"/>
    <property type="match status" value="5"/>
</dbReference>
<dbReference type="EMBL" id="WJXA01000006">
    <property type="protein sequence ID" value="KAF7141169.1"/>
    <property type="molecule type" value="Genomic_DNA"/>
</dbReference>
<gene>
    <name evidence="4" type="ORF">RHSIM_Rhsim06G0147800</name>
</gene>
<organism evidence="4 5">
    <name type="scientific">Rhododendron simsii</name>
    <name type="common">Sims's rhododendron</name>
    <dbReference type="NCBI Taxonomy" id="118357"/>
    <lineage>
        <taxon>Eukaryota</taxon>
        <taxon>Viridiplantae</taxon>
        <taxon>Streptophyta</taxon>
        <taxon>Embryophyta</taxon>
        <taxon>Tracheophyta</taxon>
        <taxon>Spermatophyta</taxon>
        <taxon>Magnoliopsida</taxon>
        <taxon>eudicotyledons</taxon>
        <taxon>Gunneridae</taxon>
        <taxon>Pentapetalae</taxon>
        <taxon>asterids</taxon>
        <taxon>Ericales</taxon>
        <taxon>Ericaceae</taxon>
        <taxon>Ericoideae</taxon>
        <taxon>Rhodoreae</taxon>
        <taxon>Rhododendron</taxon>
    </lineage>
</organism>
<comment type="caution">
    <text evidence="4">The sequence shown here is derived from an EMBL/GenBank/DDBJ whole genome shotgun (WGS) entry which is preliminary data.</text>
</comment>